<comment type="caution">
    <text evidence="1">The sequence shown here is derived from an EMBL/GenBank/DDBJ whole genome shotgun (WGS) entry which is preliminary data.</text>
</comment>
<reference evidence="1" key="1">
    <citation type="submission" date="2021-06" db="EMBL/GenBank/DDBJ databases">
        <authorList>
            <person name="Kallberg Y."/>
            <person name="Tangrot J."/>
            <person name="Rosling A."/>
        </authorList>
    </citation>
    <scope>NUCLEOTIDE SEQUENCE</scope>
    <source>
        <strain evidence="1">MA461A</strain>
    </source>
</reference>
<dbReference type="Proteomes" id="UP000789920">
    <property type="component" value="Unassembled WGS sequence"/>
</dbReference>
<keyword evidence="2" id="KW-1185">Reference proteome</keyword>
<name>A0ACA9R939_9GLOM</name>
<organism evidence="1 2">
    <name type="scientific">Racocetra persica</name>
    <dbReference type="NCBI Taxonomy" id="160502"/>
    <lineage>
        <taxon>Eukaryota</taxon>
        <taxon>Fungi</taxon>
        <taxon>Fungi incertae sedis</taxon>
        <taxon>Mucoromycota</taxon>
        <taxon>Glomeromycotina</taxon>
        <taxon>Glomeromycetes</taxon>
        <taxon>Diversisporales</taxon>
        <taxon>Gigasporaceae</taxon>
        <taxon>Racocetra</taxon>
    </lineage>
</organism>
<dbReference type="EMBL" id="CAJVQC010046234">
    <property type="protein sequence ID" value="CAG8782700.1"/>
    <property type="molecule type" value="Genomic_DNA"/>
</dbReference>
<feature type="non-terminal residue" evidence="1">
    <location>
        <position position="1"/>
    </location>
</feature>
<gene>
    <name evidence="1" type="ORF">RPERSI_LOCUS17836</name>
</gene>
<proteinExistence type="predicted"/>
<evidence type="ECO:0000313" key="1">
    <source>
        <dbReference type="EMBL" id="CAG8782700.1"/>
    </source>
</evidence>
<accession>A0ACA9R939</accession>
<evidence type="ECO:0000313" key="2">
    <source>
        <dbReference type="Proteomes" id="UP000789920"/>
    </source>
</evidence>
<feature type="non-terminal residue" evidence="1">
    <location>
        <position position="42"/>
    </location>
</feature>
<sequence>TKYLSVNNSGTSNLHSHIINIHKMNISDMASSEVSAVVVPQS</sequence>
<protein>
    <submittedName>
        <fullName evidence="1">17316_t:CDS:1</fullName>
    </submittedName>
</protein>